<dbReference type="AlphaFoldDB" id="A0A821YBG7"/>
<evidence type="ECO:0000313" key="1">
    <source>
        <dbReference type="EMBL" id="CAF4955406.1"/>
    </source>
</evidence>
<evidence type="ECO:0000313" key="2">
    <source>
        <dbReference type="Proteomes" id="UP000663880"/>
    </source>
</evidence>
<name>A0A821YBG7_9NEOP</name>
<organism evidence="1 2">
    <name type="scientific">Pieris macdunnoughi</name>
    <dbReference type="NCBI Taxonomy" id="345717"/>
    <lineage>
        <taxon>Eukaryota</taxon>
        <taxon>Metazoa</taxon>
        <taxon>Ecdysozoa</taxon>
        <taxon>Arthropoda</taxon>
        <taxon>Hexapoda</taxon>
        <taxon>Insecta</taxon>
        <taxon>Pterygota</taxon>
        <taxon>Neoptera</taxon>
        <taxon>Endopterygota</taxon>
        <taxon>Lepidoptera</taxon>
        <taxon>Glossata</taxon>
        <taxon>Ditrysia</taxon>
        <taxon>Papilionoidea</taxon>
        <taxon>Pieridae</taxon>
        <taxon>Pierinae</taxon>
        <taxon>Pieris</taxon>
    </lineage>
</organism>
<dbReference type="EMBL" id="CAJOBZ010000078">
    <property type="protein sequence ID" value="CAF4955406.1"/>
    <property type="molecule type" value="Genomic_DNA"/>
</dbReference>
<dbReference type="Proteomes" id="UP000663880">
    <property type="component" value="Unassembled WGS sequence"/>
</dbReference>
<comment type="caution">
    <text evidence="1">The sequence shown here is derived from an EMBL/GenBank/DDBJ whole genome shotgun (WGS) entry which is preliminary data.</text>
</comment>
<keyword evidence="2" id="KW-1185">Reference proteome</keyword>
<reference evidence="1" key="1">
    <citation type="submission" date="2021-02" db="EMBL/GenBank/DDBJ databases">
        <authorList>
            <person name="Steward A R."/>
        </authorList>
    </citation>
    <scope>NUCLEOTIDE SEQUENCE</scope>
</reference>
<sequence length="235" mass="26637">MDLQIISDKTKIREIEDVIEIQKASGNINTRQVSFLLPSDTESTLSANIAKSLDSGLSRSKCELQRSKKLQKKIKSCRTLLPDVVSWPSDSDITVLRMKMRLDNNINNNTSIPGDGLHQTNSSSMVNLATLMLQSPQHSKHSIHEEMLFPLSSWEGSEVKKEYKSPSYSYQSTVLMTSCSQIEGNNFLKNNNCTDLDTKSKIARFFRLYFCPCCSCLYNIEKLRDESTYKSKNSV</sequence>
<dbReference type="OrthoDB" id="6749000at2759"/>
<gene>
    <name evidence="1" type="ORF">PMACD_LOCUS16143</name>
</gene>
<proteinExistence type="predicted"/>
<protein>
    <submittedName>
        <fullName evidence="1">Uncharacterized protein</fullName>
    </submittedName>
</protein>
<accession>A0A821YBG7</accession>